<dbReference type="Proteomes" id="UP000254425">
    <property type="component" value="Chromosome"/>
</dbReference>
<feature type="domain" description="DUF397" evidence="1">
    <location>
        <begin position="26"/>
        <end position="69"/>
    </location>
</feature>
<keyword evidence="3" id="KW-1185">Reference proteome</keyword>
<dbReference type="EMBL" id="CP031320">
    <property type="protein sequence ID" value="AXK35401.1"/>
    <property type="molecule type" value="Genomic_DNA"/>
</dbReference>
<reference evidence="2 3" key="1">
    <citation type="submission" date="2018-07" db="EMBL/GenBank/DDBJ databases">
        <title>Draft genome of the type strain Streptomyces armeniacus ATCC 15676.</title>
        <authorList>
            <person name="Labana P."/>
            <person name="Gosse J.T."/>
            <person name="Boddy C.N."/>
        </authorList>
    </citation>
    <scope>NUCLEOTIDE SEQUENCE [LARGE SCALE GENOMIC DNA]</scope>
    <source>
        <strain evidence="2 3">ATCC 15676</strain>
    </source>
</reference>
<accession>A0A345XUT5</accession>
<name>A0A345XUT5_9ACTN</name>
<evidence type="ECO:0000313" key="3">
    <source>
        <dbReference type="Proteomes" id="UP000254425"/>
    </source>
</evidence>
<organism evidence="2 3">
    <name type="scientific">Streptomyces armeniacus</name>
    <dbReference type="NCBI Taxonomy" id="83291"/>
    <lineage>
        <taxon>Bacteria</taxon>
        <taxon>Bacillati</taxon>
        <taxon>Actinomycetota</taxon>
        <taxon>Actinomycetes</taxon>
        <taxon>Kitasatosporales</taxon>
        <taxon>Streptomycetaceae</taxon>
        <taxon>Streptomyces</taxon>
    </lineage>
</organism>
<evidence type="ECO:0000313" key="2">
    <source>
        <dbReference type="EMBL" id="AXK35401.1"/>
    </source>
</evidence>
<proteinExistence type="predicted"/>
<dbReference type="KEGG" id="sarm:DVA86_24880"/>
<dbReference type="Pfam" id="PF04149">
    <property type="entry name" value="DUF397"/>
    <property type="match status" value="1"/>
</dbReference>
<protein>
    <submittedName>
        <fullName evidence="2">DUF397 domain-containing protein</fullName>
    </submittedName>
</protein>
<dbReference type="AlphaFoldDB" id="A0A345XUT5"/>
<dbReference type="InterPro" id="IPR007278">
    <property type="entry name" value="DUF397"/>
</dbReference>
<gene>
    <name evidence="2" type="ORF">DVA86_24880</name>
</gene>
<sequence>MASEQEKAELYAMDISDAVWESAPDGPQDERVEIAHLPGGAVAMRNSKDPDTVLRYTEAEWRAFVLGARDGEFDLEP</sequence>
<evidence type="ECO:0000259" key="1">
    <source>
        <dbReference type="Pfam" id="PF04149"/>
    </source>
</evidence>